<accession>A0A1L9TC14</accession>
<gene>
    <name evidence="1" type="ORF">ASPSYDRAFT_47243</name>
</gene>
<name>A0A1L9TC14_9EURO</name>
<keyword evidence="2" id="KW-1185">Reference proteome</keyword>
<dbReference type="RefSeq" id="XP_040700780.1">
    <property type="nucleotide sequence ID" value="XM_040847399.1"/>
</dbReference>
<organism evidence="1 2">
    <name type="scientific">Aspergillus sydowii CBS 593.65</name>
    <dbReference type="NCBI Taxonomy" id="1036612"/>
    <lineage>
        <taxon>Eukaryota</taxon>
        <taxon>Fungi</taxon>
        <taxon>Dikarya</taxon>
        <taxon>Ascomycota</taxon>
        <taxon>Pezizomycotina</taxon>
        <taxon>Eurotiomycetes</taxon>
        <taxon>Eurotiomycetidae</taxon>
        <taxon>Eurotiales</taxon>
        <taxon>Aspergillaceae</taxon>
        <taxon>Aspergillus</taxon>
        <taxon>Aspergillus subgen. Nidulantes</taxon>
    </lineage>
</organism>
<dbReference type="AlphaFoldDB" id="A0A1L9TC14"/>
<sequence>MDGPVTDQDIDTIERLFRGIDLPPYINLCPFSHPTVNSHHWLACETANFVGGLG</sequence>
<evidence type="ECO:0000313" key="2">
    <source>
        <dbReference type="Proteomes" id="UP000184356"/>
    </source>
</evidence>
<dbReference type="EMBL" id="KV878589">
    <property type="protein sequence ID" value="OJJ56974.1"/>
    <property type="molecule type" value="Genomic_DNA"/>
</dbReference>
<dbReference type="VEuPathDB" id="FungiDB:ASPSYDRAFT_47243"/>
<dbReference type="GeneID" id="63763472"/>
<protein>
    <submittedName>
        <fullName evidence="1">Uncharacterized protein</fullName>
    </submittedName>
</protein>
<dbReference type="Proteomes" id="UP000184356">
    <property type="component" value="Unassembled WGS sequence"/>
</dbReference>
<reference evidence="2" key="1">
    <citation type="journal article" date="2017" name="Genome Biol.">
        <title>Comparative genomics reveals high biological diversity and specific adaptations in the industrially and medically important fungal genus Aspergillus.</title>
        <authorList>
            <person name="de Vries R.P."/>
            <person name="Riley R."/>
            <person name="Wiebenga A."/>
            <person name="Aguilar-Osorio G."/>
            <person name="Amillis S."/>
            <person name="Uchima C.A."/>
            <person name="Anderluh G."/>
            <person name="Asadollahi M."/>
            <person name="Askin M."/>
            <person name="Barry K."/>
            <person name="Battaglia E."/>
            <person name="Bayram O."/>
            <person name="Benocci T."/>
            <person name="Braus-Stromeyer S.A."/>
            <person name="Caldana C."/>
            <person name="Canovas D."/>
            <person name="Cerqueira G.C."/>
            <person name="Chen F."/>
            <person name="Chen W."/>
            <person name="Choi C."/>
            <person name="Clum A."/>
            <person name="Dos Santos R.A."/>
            <person name="Damasio A.R."/>
            <person name="Diallinas G."/>
            <person name="Emri T."/>
            <person name="Fekete E."/>
            <person name="Flipphi M."/>
            <person name="Freyberg S."/>
            <person name="Gallo A."/>
            <person name="Gournas C."/>
            <person name="Habgood R."/>
            <person name="Hainaut M."/>
            <person name="Harispe M.L."/>
            <person name="Henrissat B."/>
            <person name="Hilden K.S."/>
            <person name="Hope R."/>
            <person name="Hossain A."/>
            <person name="Karabika E."/>
            <person name="Karaffa L."/>
            <person name="Karanyi Z."/>
            <person name="Krasevec N."/>
            <person name="Kuo A."/>
            <person name="Kusch H."/>
            <person name="LaButti K."/>
            <person name="Lagendijk E.L."/>
            <person name="Lapidus A."/>
            <person name="Levasseur A."/>
            <person name="Lindquist E."/>
            <person name="Lipzen A."/>
            <person name="Logrieco A.F."/>
            <person name="MacCabe A."/>
            <person name="Maekelae M.R."/>
            <person name="Malavazi I."/>
            <person name="Melin P."/>
            <person name="Meyer V."/>
            <person name="Mielnichuk N."/>
            <person name="Miskei M."/>
            <person name="Molnar A.P."/>
            <person name="Mule G."/>
            <person name="Ngan C.Y."/>
            <person name="Orejas M."/>
            <person name="Orosz E."/>
            <person name="Ouedraogo J.P."/>
            <person name="Overkamp K.M."/>
            <person name="Park H.-S."/>
            <person name="Perrone G."/>
            <person name="Piumi F."/>
            <person name="Punt P.J."/>
            <person name="Ram A.F."/>
            <person name="Ramon A."/>
            <person name="Rauscher S."/>
            <person name="Record E."/>
            <person name="Riano-Pachon D.M."/>
            <person name="Robert V."/>
            <person name="Roehrig J."/>
            <person name="Ruller R."/>
            <person name="Salamov A."/>
            <person name="Salih N.S."/>
            <person name="Samson R.A."/>
            <person name="Sandor E."/>
            <person name="Sanguinetti M."/>
            <person name="Schuetze T."/>
            <person name="Sepcic K."/>
            <person name="Shelest E."/>
            <person name="Sherlock G."/>
            <person name="Sophianopoulou V."/>
            <person name="Squina F.M."/>
            <person name="Sun H."/>
            <person name="Susca A."/>
            <person name="Todd R.B."/>
            <person name="Tsang A."/>
            <person name="Unkles S.E."/>
            <person name="van de Wiele N."/>
            <person name="van Rossen-Uffink D."/>
            <person name="Oliveira J.V."/>
            <person name="Vesth T.C."/>
            <person name="Visser J."/>
            <person name="Yu J.-H."/>
            <person name="Zhou M."/>
            <person name="Andersen M.R."/>
            <person name="Archer D.B."/>
            <person name="Baker S.E."/>
            <person name="Benoit I."/>
            <person name="Brakhage A.A."/>
            <person name="Braus G.H."/>
            <person name="Fischer R."/>
            <person name="Frisvad J.C."/>
            <person name="Goldman G.H."/>
            <person name="Houbraken J."/>
            <person name="Oakley B."/>
            <person name="Pocsi I."/>
            <person name="Scazzocchio C."/>
            <person name="Seiboth B."/>
            <person name="vanKuyk P.A."/>
            <person name="Wortman J."/>
            <person name="Dyer P.S."/>
            <person name="Grigoriev I.V."/>
        </authorList>
    </citation>
    <scope>NUCLEOTIDE SEQUENCE [LARGE SCALE GENOMIC DNA]</scope>
    <source>
        <strain evidence="2">CBS 593.65</strain>
    </source>
</reference>
<proteinExistence type="predicted"/>
<evidence type="ECO:0000313" key="1">
    <source>
        <dbReference type="EMBL" id="OJJ56974.1"/>
    </source>
</evidence>